<dbReference type="Proteomes" id="UP000011016">
    <property type="component" value="Unassembled WGS sequence"/>
</dbReference>
<dbReference type="eggNOG" id="COG1120">
    <property type="taxonomic scope" value="Bacteria"/>
</dbReference>
<evidence type="ECO:0000256" key="3">
    <source>
        <dbReference type="SAM" id="MobiDB-lite"/>
    </source>
</evidence>
<dbReference type="Pfam" id="PF00005">
    <property type="entry name" value="ABC_tran"/>
    <property type="match status" value="1"/>
</dbReference>
<dbReference type="InterPro" id="IPR027417">
    <property type="entry name" value="P-loop_NTPase"/>
</dbReference>
<protein>
    <submittedName>
        <fullName evidence="5">Iron complex transport system ATP-binding protein</fullName>
        <ecNumber evidence="5">3.6.3.34</ecNumber>
    </submittedName>
</protein>
<dbReference type="InterPro" id="IPR003439">
    <property type="entry name" value="ABC_transporter-like_ATP-bd"/>
</dbReference>
<proteinExistence type="predicted"/>
<dbReference type="PANTHER" id="PTHR42794:SF2">
    <property type="entry name" value="ABC TRANSPORTER ATP-BINDING PROTEIN"/>
    <property type="match status" value="1"/>
</dbReference>
<evidence type="ECO:0000256" key="2">
    <source>
        <dbReference type="ARBA" id="ARBA00022840"/>
    </source>
</evidence>
<keyword evidence="2 5" id="KW-0067">ATP-binding</keyword>
<dbReference type="EMBL" id="CAJZ01000040">
    <property type="protein sequence ID" value="CCI83061.1"/>
    <property type="molecule type" value="Genomic_DNA"/>
</dbReference>
<evidence type="ECO:0000313" key="5">
    <source>
        <dbReference type="EMBL" id="CCI83061.1"/>
    </source>
</evidence>
<dbReference type="HOGENOM" id="CLU_000604_1_11_11"/>
<dbReference type="OrthoDB" id="3579586at2"/>
<dbReference type="EMBL" id="AHAE01000013">
    <property type="protein sequence ID" value="EJZ82876.1"/>
    <property type="molecule type" value="Genomic_DNA"/>
</dbReference>
<keyword evidence="7" id="KW-1185">Reference proteome</keyword>
<dbReference type="GO" id="GO:0016887">
    <property type="term" value="F:ATP hydrolysis activity"/>
    <property type="evidence" value="ECO:0007669"/>
    <property type="project" value="InterPro"/>
</dbReference>
<dbReference type="InterPro" id="IPR003593">
    <property type="entry name" value="AAA+_ATPase"/>
</dbReference>
<dbReference type="AlphaFoldDB" id="I7JVL8"/>
<dbReference type="Gene3D" id="3.40.50.300">
    <property type="entry name" value="P-loop containing nucleotide triphosphate hydrolases"/>
    <property type="match status" value="1"/>
</dbReference>
<evidence type="ECO:0000259" key="4">
    <source>
        <dbReference type="PROSITE" id="PS50893"/>
    </source>
</evidence>
<sequence length="270" mass="28137">MTATTTTQHVERAAAAEPPAGRDPRPVQVSSVSLSYSRSPILRDVTLPELHPGTVTALVGPNGAGKSTLMRCIAGIERHSGSVSGPEALYLPQDPPPESSLTVFESVLLARQQSLRGFAGLRVSEESRAAVAVVLEDLGLAPLAAHTMAQLSGGQRQLVGFAQATVRHPQVLLLDEPTSALDLRNQLILMGRIRDFAVGAPATVVVAVHDLGHAARFADRVVVLSDGAVHSHGAPGEVVTSAMLREVYRVSATVAKTEDGGIAVAASHAL</sequence>
<evidence type="ECO:0000256" key="1">
    <source>
        <dbReference type="ARBA" id="ARBA00022741"/>
    </source>
</evidence>
<dbReference type="InterPro" id="IPR017871">
    <property type="entry name" value="ABC_transporter-like_CS"/>
</dbReference>
<dbReference type="STRING" id="29321.AAV33_06140"/>
<name>I7JVL8_9CORY</name>
<dbReference type="CDD" id="cd03214">
    <property type="entry name" value="ABC_Iron-Siderophores_B12_Hemin"/>
    <property type="match status" value="1"/>
</dbReference>
<feature type="compositionally biased region" description="Basic and acidic residues" evidence="3">
    <location>
        <begin position="9"/>
        <end position="25"/>
    </location>
</feature>
<gene>
    <name evidence="5" type="ORF">BN46_0313</name>
    <name evidence="6" type="ORF">HMPREF9719_00199</name>
</gene>
<comment type="caution">
    <text evidence="5">The sequence shown here is derived from an EMBL/GenBank/DDBJ whole genome shotgun (WGS) entry which is preliminary data.</text>
</comment>
<dbReference type="Proteomes" id="UP000006078">
    <property type="component" value="Unassembled WGS sequence"/>
</dbReference>
<dbReference type="SUPFAM" id="SSF52540">
    <property type="entry name" value="P-loop containing nucleoside triphosphate hydrolases"/>
    <property type="match status" value="1"/>
</dbReference>
<dbReference type="EC" id="3.6.3.34" evidence="5"/>
<evidence type="ECO:0000313" key="6">
    <source>
        <dbReference type="EMBL" id="EJZ82876.1"/>
    </source>
</evidence>
<dbReference type="PROSITE" id="PS00211">
    <property type="entry name" value="ABC_TRANSPORTER_1"/>
    <property type="match status" value="1"/>
</dbReference>
<dbReference type="RefSeq" id="WP_004600089.1">
    <property type="nucleotide sequence ID" value="NZ_HF541865.1"/>
</dbReference>
<dbReference type="PROSITE" id="PS50893">
    <property type="entry name" value="ABC_TRANSPORTER_2"/>
    <property type="match status" value="1"/>
</dbReference>
<reference evidence="6 7" key="2">
    <citation type="submission" date="2012-08" db="EMBL/GenBank/DDBJ databases">
        <title>The Genome Sequence of Turicella otitidis ATCC 51513.</title>
        <authorList>
            <consortium name="The Broad Institute Genome Sequencing Platform"/>
            <person name="Earl A."/>
            <person name="Ward D."/>
            <person name="Feldgarden M."/>
            <person name="Gevers D."/>
            <person name="Huys G."/>
            <person name="Walker B."/>
            <person name="Young S.K."/>
            <person name="Zeng Q."/>
            <person name="Gargeya S."/>
            <person name="Fitzgerald M."/>
            <person name="Haas B."/>
            <person name="Abouelleil A."/>
            <person name="Alvarado L."/>
            <person name="Arachchi H.M."/>
            <person name="Berlin A.M."/>
            <person name="Chapman S.B."/>
            <person name="Goldberg J."/>
            <person name="Griggs A."/>
            <person name="Gujja S."/>
            <person name="Hansen M."/>
            <person name="Howarth C."/>
            <person name="Imamovic A."/>
            <person name="Larimer J."/>
            <person name="McCowen C."/>
            <person name="Montmayeur A."/>
            <person name="Murphy C."/>
            <person name="Neiman D."/>
            <person name="Pearson M."/>
            <person name="Priest M."/>
            <person name="Roberts A."/>
            <person name="Saif S."/>
            <person name="Shea T."/>
            <person name="Sisk P."/>
            <person name="Sykes S."/>
            <person name="Wortman J."/>
            <person name="Nusbaum C."/>
            <person name="Birren B."/>
        </authorList>
    </citation>
    <scope>NUCLEOTIDE SEQUENCE [LARGE SCALE GENOMIC DNA]</scope>
    <source>
        <strain evidence="6 7">ATCC 51513</strain>
    </source>
</reference>
<dbReference type="GO" id="GO:0005524">
    <property type="term" value="F:ATP binding"/>
    <property type="evidence" value="ECO:0007669"/>
    <property type="project" value="UniProtKB-KW"/>
</dbReference>
<dbReference type="PANTHER" id="PTHR42794">
    <property type="entry name" value="HEMIN IMPORT ATP-BINDING PROTEIN HMUV"/>
    <property type="match status" value="1"/>
</dbReference>
<keyword evidence="5" id="KW-0378">Hydrolase</keyword>
<accession>I7JVL8</accession>
<dbReference type="SMART" id="SM00382">
    <property type="entry name" value="AAA"/>
    <property type="match status" value="1"/>
</dbReference>
<feature type="region of interest" description="Disordered" evidence="3">
    <location>
        <begin position="1"/>
        <end position="30"/>
    </location>
</feature>
<keyword evidence="1" id="KW-0547">Nucleotide-binding</keyword>
<evidence type="ECO:0000313" key="8">
    <source>
        <dbReference type="Proteomes" id="UP000011016"/>
    </source>
</evidence>
<evidence type="ECO:0000313" key="7">
    <source>
        <dbReference type="Proteomes" id="UP000006078"/>
    </source>
</evidence>
<reference evidence="5 8" key="1">
    <citation type="journal article" date="2012" name="J. Bacteriol.">
        <title>Draft Genome Sequence of Turicella otitidis ATCC 51513, Isolated from Middle Ear Fluid from a Child with Otitis Media.</title>
        <authorList>
            <person name="Brinkrolf K."/>
            <person name="Schneider J."/>
            <person name="Knecht M."/>
            <person name="Ruckert C."/>
            <person name="Tauch A."/>
        </authorList>
    </citation>
    <scope>NUCLEOTIDE SEQUENCE [LARGE SCALE GENOMIC DNA]</scope>
    <source>
        <strain evidence="5 8">ATCC 51513</strain>
    </source>
</reference>
<organism evidence="5 8">
    <name type="scientific">Corynebacterium otitidis ATCC 51513</name>
    <dbReference type="NCBI Taxonomy" id="883169"/>
    <lineage>
        <taxon>Bacteria</taxon>
        <taxon>Bacillati</taxon>
        <taxon>Actinomycetota</taxon>
        <taxon>Actinomycetes</taxon>
        <taxon>Mycobacteriales</taxon>
        <taxon>Corynebacteriaceae</taxon>
        <taxon>Corynebacterium</taxon>
    </lineage>
</organism>
<feature type="domain" description="ABC transporter" evidence="4">
    <location>
        <begin position="27"/>
        <end position="251"/>
    </location>
</feature>